<comment type="caution">
    <text evidence="1">The sequence shown here is derived from an EMBL/GenBank/DDBJ whole genome shotgun (WGS) entry which is preliminary data.</text>
</comment>
<evidence type="ECO:0000313" key="2">
    <source>
        <dbReference type="Proteomes" id="UP000790709"/>
    </source>
</evidence>
<keyword evidence="2" id="KW-1185">Reference proteome</keyword>
<protein>
    <submittedName>
        <fullName evidence="1">Uncharacterized protein</fullName>
    </submittedName>
</protein>
<name>A0ACB8B4C0_9AGAM</name>
<evidence type="ECO:0000313" key="1">
    <source>
        <dbReference type="EMBL" id="KAH7920247.1"/>
    </source>
</evidence>
<gene>
    <name evidence="1" type="ORF">BV22DRAFT_1021558</name>
</gene>
<dbReference type="Proteomes" id="UP000790709">
    <property type="component" value="Unassembled WGS sequence"/>
</dbReference>
<sequence length="768" mass="83438">MPIYTALSVPTVISHPSERCLQWSEDGQACLVTKSAVHILTPDPGINFSTPADIKAPLGDNQSERPLGWFRTMIETTKGQTHHWPTICQDWAAISLGSLDVSVRTVACSPTNVTSRGRCVLAVLNSNMEVSLWTTTKNHLKGEWSNIQDVTALLLEILSPVDDIAQTTKILQAQVTSMAWSKQPDFGAAPAPSIDASMLVLGSRAGSLAFFRQRDTNSVSHIHSLKLNERWVTHLSWSPWFIASPGHCESFLAYASDDGSIRLLKVAQTLQPVSNTGLVPQFAASVECSSEDEPETVHGADSRSITVLTWVEVPGRSPILVSSNPGLVHFWSRDKGAHTLTLHTQKYSAGSSALAPVSGVAYVPERDALIISLFDGSFHVVHDLCGNPSLSSPIDGDTVTSETLSHTSRSLFAQATPTGIEHMDVNRINGMVSYDGLSTLVWIYETLRPSDFSYKHEARHECMLLVAPMWRLDDETILRNAATTLGDLRCAPGSTPISRLRPIFLHLCNSGRFADLCPRILEILQQSPAVDDTLSIAVPSWSEGLVPELNVQLRRSFATHLFGWESVLSLRMRLSLADMCWKLSHDPQTQATCGHVAQVLLTAISQRVLRIMIRHIAALVAVLTPADIPFVLRVVVQGLLPGSPPDLSAEAQALSDAVNARVAVGPSMAGLHEVCPACHVEVPLQDITRAICPNGHTWGRCSVTSFILATSAVRTCIGCSRKAFLPVSQGPSGDGEWLPVAARSDIVRELLEAVQRCLFCDNSFVSIV</sequence>
<organism evidence="1 2">
    <name type="scientific">Leucogyrophana mollusca</name>
    <dbReference type="NCBI Taxonomy" id="85980"/>
    <lineage>
        <taxon>Eukaryota</taxon>
        <taxon>Fungi</taxon>
        <taxon>Dikarya</taxon>
        <taxon>Basidiomycota</taxon>
        <taxon>Agaricomycotina</taxon>
        <taxon>Agaricomycetes</taxon>
        <taxon>Agaricomycetidae</taxon>
        <taxon>Boletales</taxon>
        <taxon>Boletales incertae sedis</taxon>
        <taxon>Leucogyrophana</taxon>
    </lineage>
</organism>
<dbReference type="EMBL" id="MU266593">
    <property type="protein sequence ID" value="KAH7920247.1"/>
    <property type="molecule type" value="Genomic_DNA"/>
</dbReference>
<proteinExistence type="predicted"/>
<accession>A0ACB8B4C0</accession>
<reference evidence="1" key="1">
    <citation type="journal article" date="2021" name="New Phytol.">
        <title>Evolutionary innovations through gain and loss of genes in the ectomycorrhizal Boletales.</title>
        <authorList>
            <person name="Wu G."/>
            <person name="Miyauchi S."/>
            <person name="Morin E."/>
            <person name="Kuo A."/>
            <person name="Drula E."/>
            <person name="Varga T."/>
            <person name="Kohler A."/>
            <person name="Feng B."/>
            <person name="Cao Y."/>
            <person name="Lipzen A."/>
            <person name="Daum C."/>
            <person name="Hundley H."/>
            <person name="Pangilinan J."/>
            <person name="Johnson J."/>
            <person name="Barry K."/>
            <person name="LaButti K."/>
            <person name="Ng V."/>
            <person name="Ahrendt S."/>
            <person name="Min B."/>
            <person name="Choi I.G."/>
            <person name="Park H."/>
            <person name="Plett J.M."/>
            <person name="Magnuson J."/>
            <person name="Spatafora J.W."/>
            <person name="Nagy L.G."/>
            <person name="Henrissat B."/>
            <person name="Grigoriev I.V."/>
            <person name="Yang Z.L."/>
            <person name="Xu J."/>
            <person name="Martin F.M."/>
        </authorList>
    </citation>
    <scope>NUCLEOTIDE SEQUENCE</scope>
    <source>
        <strain evidence="1">KUC20120723A-06</strain>
    </source>
</reference>